<feature type="region of interest" description="Disordered" evidence="15">
    <location>
        <begin position="483"/>
        <end position="502"/>
    </location>
</feature>
<dbReference type="Pfam" id="PF22191">
    <property type="entry name" value="IBR_1"/>
    <property type="match status" value="1"/>
</dbReference>
<keyword evidence="14" id="KW-0175">Coiled coil</keyword>
<dbReference type="PROSITE" id="PS50089">
    <property type="entry name" value="ZF_RING_2"/>
    <property type="match status" value="1"/>
</dbReference>
<keyword evidence="19" id="KW-1185">Reference proteome</keyword>
<evidence type="ECO:0000256" key="2">
    <source>
        <dbReference type="ARBA" id="ARBA00001947"/>
    </source>
</evidence>
<evidence type="ECO:0000256" key="4">
    <source>
        <dbReference type="ARBA" id="ARBA00004906"/>
    </source>
</evidence>
<dbReference type="CDD" id="cd20346">
    <property type="entry name" value="BRcat_RBR_ANKIB1"/>
    <property type="match status" value="1"/>
</dbReference>
<dbReference type="SUPFAM" id="SSF57850">
    <property type="entry name" value="RING/U-box"/>
    <property type="match status" value="3"/>
</dbReference>
<keyword evidence="10 13" id="KW-0863">Zinc-finger</keyword>
<comment type="cofactor">
    <cofactor evidence="2">
        <name>Zn(2+)</name>
        <dbReference type="ChEBI" id="CHEBI:29105"/>
    </cofactor>
</comment>
<dbReference type="InterPro" id="IPR013083">
    <property type="entry name" value="Znf_RING/FYVE/PHD"/>
</dbReference>
<evidence type="ECO:0000313" key="18">
    <source>
        <dbReference type="EMBL" id="KAK9747733.1"/>
    </source>
</evidence>
<evidence type="ECO:0000256" key="7">
    <source>
        <dbReference type="ARBA" id="ARBA00022679"/>
    </source>
</evidence>
<dbReference type="InterPro" id="IPR044066">
    <property type="entry name" value="TRIAD_supradom"/>
</dbReference>
<comment type="similarity">
    <text evidence="5">Belongs to the RBR family. Ariadne subfamily.</text>
</comment>
<feature type="domain" description="RING-type" evidence="16">
    <location>
        <begin position="126"/>
        <end position="177"/>
    </location>
</feature>
<dbReference type="InterPro" id="IPR031127">
    <property type="entry name" value="E3_UB_ligase_RBR"/>
</dbReference>
<evidence type="ECO:0000256" key="10">
    <source>
        <dbReference type="ARBA" id="ARBA00022771"/>
    </source>
</evidence>
<dbReference type="Proteomes" id="UP001443914">
    <property type="component" value="Unassembled WGS sequence"/>
</dbReference>
<keyword evidence="11" id="KW-0833">Ubl conjugation pathway</keyword>
<comment type="catalytic activity">
    <reaction evidence="1">
        <text>[E2 ubiquitin-conjugating enzyme]-S-ubiquitinyl-L-cysteine + [acceptor protein]-L-lysine = [E2 ubiquitin-conjugating enzyme]-L-cysteine + [acceptor protein]-N(6)-ubiquitinyl-L-lysine.</text>
        <dbReference type="EC" id="2.3.2.31"/>
    </reaction>
</comment>
<evidence type="ECO:0000256" key="11">
    <source>
        <dbReference type="ARBA" id="ARBA00022786"/>
    </source>
</evidence>
<feature type="domain" description="RING-type" evidence="17">
    <location>
        <begin position="122"/>
        <end position="336"/>
    </location>
</feature>
<accession>A0AAW1MJD9</accession>
<evidence type="ECO:0000256" key="12">
    <source>
        <dbReference type="ARBA" id="ARBA00022833"/>
    </source>
</evidence>
<keyword evidence="8" id="KW-0479">Metal-binding</keyword>
<dbReference type="PROSITE" id="PS00518">
    <property type="entry name" value="ZF_RING_1"/>
    <property type="match status" value="1"/>
</dbReference>
<evidence type="ECO:0000313" key="19">
    <source>
        <dbReference type="Proteomes" id="UP001443914"/>
    </source>
</evidence>
<evidence type="ECO:0000256" key="8">
    <source>
        <dbReference type="ARBA" id="ARBA00022723"/>
    </source>
</evidence>
<dbReference type="Gene3D" id="3.30.40.10">
    <property type="entry name" value="Zinc/RING finger domain, C3HC4 (zinc finger)"/>
    <property type="match status" value="1"/>
</dbReference>
<dbReference type="InterPro" id="IPR002867">
    <property type="entry name" value="IBR_dom"/>
</dbReference>
<evidence type="ECO:0000259" key="16">
    <source>
        <dbReference type="PROSITE" id="PS50089"/>
    </source>
</evidence>
<evidence type="ECO:0000256" key="9">
    <source>
        <dbReference type="ARBA" id="ARBA00022737"/>
    </source>
</evidence>
<dbReference type="EC" id="2.3.2.31" evidence="6"/>
<sequence length="554" mass="64804">MEYDEDDVFSEEEDDDMFSADEGMNAEDEAGYESDCNDFAAQSSLQKTYRVLLEADVKQLRDNGVEHIHSALSQSKDDALKLLYHYKWNESLLLDEWFDDEERVRKKVGLLSNPTEFRFTEQLITCGICFESFPLNRHHFYPTVCGHSYCIACWKDYLTVSIKDGPGCLSLRCPEPKCRAVVVDQDMVDELATEEERRKYAVYLFRSYVEENKKTKWCPAPGCENAVEFEIGSAVFDVTCLCSHAFCWNCVEEVHRPVDCKTVAMWVQKNSSESENTAWIIANSKPCPKCKKSIEKNHGCMHMTCKCRFEFCWLCLGPWSKHGERTGGNYNCNTYETAKKSGKYDEEEQRREMAKNNVERYAHYYERWASNHKSRQKAIEDLQNMQADLHKLSDRFKVTNAELVFLVNAWEQIIECRRVLKWTYAYGYYLPEHKTAKKTLFEYLQGEAEAGLERLHQYAEQQLDFLKDGMEPKYPKEVDPLAVDEEHQEQSKAKQERSKAEQEKLEEHYREFRLKLTDLTIVTRSYFENLVRALENDLSEVTPVSAKTLKKQKK</sequence>
<comment type="pathway">
    <text evidence="4">Protein modification; protein ubiquitination.</text>
</comment>
<keyword evidence="7" id="KW-0808">Transferase</keyword>
<dbReference type="EMBL" id="JBDFQZ010000002">
    <property type="protein sequence ID" value="KAK9747733.1"/>
    <property type="molecule type" value="Genomic_DNA"/>
</dbReference>
<name>A0AAW1MJD9_SAPOF</name>
<dbReference type="GO" id="GO:0016567">
    <property type="term" value="P:protein ubiquitination"/>
    <property type="evidence" value="ECO:0007669"/>
    <property type="project" value="InterPro"/>
</dbReference>
<dbReference type="PROSITE" id="PS51873">
    <property type="entry name" value="TRIAD"/>
    <property type="match status" value="1"/>
</dbReference>
<dbReference type="GO" id="GO:0061630">
    <property type="term" value="F:ubiquitin protein ligase activity"/>
    <property type="evidence" value="ECO:0007669"/>
    <property type="project" value="UniProtKB-EC"/>
</dbReference>
<dbReference type="GO" id="GO:0008270">
    <property type="term" value="F:zinc ion binding"/>
    <property type="evidence" value="ECO:0007669"/>
    <property type="project" value="UniProtKB-KW"/>
</dbReference>
<organism evidence="18 19">
    <name type="scientific">Saponaria officinalis</name>
    <name type="common">Common soapwort</name>
    <name type="synonym">Lychnis saponaria</name>
    <dbReference type="NCBI Taxonomy" id="3572"/>
    <lineage>
        <taxon>Eukaryota</taxon>
        <taxon>Viridiplantae</taxon>
        <taxon>Streptophyta</taxon>
        <taxon>Embryophyta</taxon>
        <taxon>Tracheophyta</taxon>
        <taxon>Spermatophyta</taxon>
        <taxon>Magnoliopsida</taxon>
        <taxon>eudicotyledons</taxon>
        <taxon>Gunneridae</taxon>
        <taxon>Pentapetalae</taxon>
        <taxon>Caryophyllales</taxon>
        <taxon>Caryophyllaceae</taxon>
        <taxon>Caryophylleae</taxon>
        <taxon>Saponaria</taxon>
    </lineage>
</organism>
<evidence type="ECO:0000256" key="5">
    <source>
        <dbReference type="ARBA" id="ARBA00005884"/>
    </source>
</evidence>
<dbReference type="CDD" id="cd22583">
    <property type="entry name" value="Rcat_RBR_ARI7-like"/>
    <property type="match status" value="1"/>
</dbReference>
<dbReference type="InterPro" id="IPR001841">
    <property type="entry name" value="Znf_RING"/>
</dbReference>
<feature type="region of interest" description="Disordered" evidence="15">
    <location>
        <begin position="1"/>
        <end position="30"/>
    </location>
</feature>
<evidence type="ECO:0000256" key="1">
    <source>
        <dbReference type="ARBA" id="ARBA00001798"/>
    </source>
</evidence>
<dbReference type="Gene3D" id="1.20.120.1750">
    <property type="match status" value="1"/>
</dbReference>
<protein>
    <recommendedName>
        <fullName evidence="6">RBR-type E3 ubiquitin transferase</fullName>
        <ecNumber evidence="6">2.3.2.31</ecNumber>
    </recommendedName>
</protein>
<evidence type="ECO:0000256" key="3">
    <source>
        <dbReference type="ARBA" id="ARBA00003976"/>
    </source>
</evidence>
<dbReference type="FunFam" id="3.30.40.10:FF:000019">
    <property type="entry name" value="RBR-type E3 ubiquitin transferase"/>
    <property type="match status" value="1"/>
</dbReference>
<dbReference type="AlphaFoldDB" id="A0AAW1MJD9"/>
<evidence type="ECO:0000256" key="14">
    <source>
        <dbReference type="SAM" id="Coils"/>
    </source>
</evidence>
<dbReference type="PANTHER" id="PTHR11685">
    <property type="entry name" value="RBR FAMILY RING FINGER AND IBR DOMAIN-CONTAINING"/>
    <property type="match status" value="1"/>
</dbReference>
<dbReference type="InterPro" id="IPR017907">
    <property type="entry name" value="Znf_RING_CS"/>
</dbReference>
<feature type="coiled-coil region" evidence="14">
    <location>
        <begin position="375"/>
        <end position="402"/>
    </location>
</feature>
<evidence type="ECO:0000256" key="6">
    <source>
        <dbReference type="ARBA" id="ARBA00012251"/>
    </source>
</evidence>
<evidence type="ECO:0000259" key="17">
    <source>
        <dbReference type="PROSITE" id="PS51873"/>
    </source>
</evidence>
<evidence type="ECO:0000256" key="13">
    <source>
        <dbReference type="PROSITE-ProRule" id="PRU00175"/>
    </source>
</evidence>
<gene>
    <name evidence="18" type="ORF">RND81_02G012300</name>
</gene>
<keyword evidence="9" id="KW-0677">Repeat</keyword>
<proteinExistence type="inferred from homology"/>
<reference evidence="18" key="1">
    <citation type="submission" date="2024-03" db="EMBL/GenBank/DDBJ databases">
        <title>WGS assembly of Saponaria officinalis var. Norfolk2.</title>
        <authorList>
            <person name="Jenkins J."/>
            <person name="Shu S."/>
            <person name="Grimwood J."/>
            <person name="Barry K."/>
            <person name="Goodstein D."/>
            <person name="Schmutz J."/>
            <person name="Leebens-Mack J."/>
            <person name="Osbourn A."/>
        </authorList>
    </citation>
    <scope>NUCLEOTIDE SEQUENCE [LARGE SCALE GENOMIC DNA]</scope>
    <source>
        <strain evidence="18">JIC</strain>
    </source>
</reference>
<keyword evidence="12" id="KW-0862">Zinc</keyword>
<dbReference type="Pfam" id="PF01485">
    <property type="entry name" value="IBR"/>
    <property type="match status" value="1"/>
</dbReference>
<evidence type="ECO:0000256" key="15">
    <source>
        <dbReference type="SAM" id="MobiDB-lite"/>
    </source>
</evidence>
<dbReference type="SMART" id="SM00647">
    <property type="entry name" value="IBR"/>
    <property type="match status" value="2"/>
</dbReference>
<comment type="function">
    <text evidence="3">Might act as an E3 ubiquitin-protein ligase, or as part of E3 complex, which accepts ubiquitin from specific E2 ubiquitin-conjugating enzymes and then transfers it to substrates.</text>
</comment>
<comment type="caution">
    <text evidence="18">The sequence shown here is derived from an EMBL/GenBank/DDBJ whole genome shotgun (WGS) entry which is preliminary data.</text>
</comment>